<evidence type="ECO:0000256" key="6">
    <source>
        <dbReference type="ARBA" id="ARBA00022989"/>
    </source>
</evidence>
<dbReference type="AlphaFoldDB" id="A0A4Q9KJ77"/>
<keyword evidence="6 9" id="KW-1133">Transmembrane helix</keyword>
<feature type="compositionally biased region" description="Low complexity" evidence="8">
    <location>
        <begin position="564"/>
        <end position="579"/>
    </location>
</feature>
<dbReference type="PANTHER" id="PTHR33908">
    <property type="entry name" value="MANNOSYLTRANSFERASE YKCB-RELATED"/>
    <property type="match status" value="1"/>
</dbReference>
<dbReference type="PANTHER" id="PTHR33908:SF3">
    <property type="entry name" value="UNDECAPRENYL PHOSPHATE-ALPHA-4-AMINO-4-DEOXY-L-ARABINOSE ARABINOSYL TRANSFERASE"/>
    <property type="match status" value="1"/>
</dbReference>
<organism evidence="12 13">
    <name type="scientific">Propioniciclava tarda</name>
    <dbReference type="NCBI Taxonomy" id="433330"/>
    <lineage>
        <taxon>Bacteria</taxon>
        <taxon>Bacillati</taxon>
        <taxon>Actinomycetota</taxon>
        <taxon>Actinomycetes</taxon>
        <taxon>Propionibacteriales</taxon>
        <taxon>Propionibacteriaceae</taxon>
        <taxon>Propioniciclava</taxon>
    </lineage>
</organism>
<evidence type="ECO:0000256" key="9">
    <source>
        <dbReference type="SAM" id="Phobius"/>
    </source>
</evidence>
<evidence type="ECO:0000256" key="4">
    <source>
        <dbReference type="ARBA" id="ARBA00022679"/>
    </source>
</evidence>
<feature type="transmembrane region" description="Helical" evidence="9">
    <location>
        <begin position="498"/>
        <end position="518"/>
    </location>
</feature>
<comment type="caution">
    <text evidence="12">The sequence shown here is derived from an EMBL/GenBank/DDBJ whole genome shotgun (WGS) entry which is preliminary data.</text>
</comment>
<keyword evidence="5 9" id="KW-0812">Transmembrane</keyword>
<feature type="transmembrane region" description="Helical" evidence="9">
    <location>
        <begin position="444"/>
        <end position="463"/>
    </location>
</feature>
<keyword evidence="2" id="KW-1003">Cell membrane</keyword>
<reference evidence="12 13" key="1">
    <citation type="submission" date="2019-01" db="EMBL/GenBank/DDBJ databases">
        <title>Lactibacter flavus gen. nov., sp. nov., a novel bacterium of the family Propionibacteriaceae isolated from raw milk and dairy products.</title>
        <authorList>
            <person name="Huptas C."/>
            <person name="Wenning M."/>
            <person name="Breitenwieser F."/>
            <person name="Doll E."/>
            <person name="Von Neubeck M."/>
            <person name="Busse H.-J."/>
            <person name="Scherer S."/>
        </authorList>
    </citation>
    <scope>NUCLEOTIDE SEQUENCE [LARGE SCALE GENOMIC DNA]</scope>
    <source>
        <strain evidence="12 13">DSM 22130</strain>
    </source>
</reference>
<comment type="subcellular location">
    <subcellularLocation>
        <location evidence="1">Cell membrane</location>
        <topology evidence="1">Multi-pass membrane protein</topology>
    </subcellularLocation>
</comment>
<feature type="transmembrane region" description="Helical" evidence="9">
    <location>
        <begin position="167"/>
        <end position="189"/>
    </location>
</feature>
<dbReference type="Pfam" id="PF24878">
    <property type="entry name" value="YkcB_C"/>
    <property type="match status" value="1"/>
</dbReference>
<evidence type="ECO:0000256" key="7">
    <source>
        <dbReference type="ARBA" id="ARBA00023136"/>
    </source>
</evidence>
<feature type="domain" description="Putative mannosyltransferase YkcA/B-like C-terminal" evidence="11">
    <location>
        <begin position="604"/>
        <end position="692"/>
    </location>
</feature>
<accession>A0A4Q9KJ77</accession>
<feature type="transmembrane region" description="Helical" evidence="9">
    <location>
        <begin position="220"/>
        <end position="253"/>
    </location>
</feature>
<proteinExistence type="predicted"/>
<evidence type="ECO:0000313" key="13">
    <source>
        <dbReference type="Proteomes" id="UP000291933"/>
    </source>
</evidence>
<feature type="transmembrane region" description="Helical" evidence="9">
    <location>
        <begin position="346"/>
        <end position="366"/>
    </location>
</feature>
<protein>
    <submittedName>
        <fullName evidence="12">Glycosyltransferase family 39 protein</fullName>
    </submittedName>
</protein>
<dbReference type="GO" id="GO:0009103">
    <property type="term" value="P:lipopolysaccharide biosynthetic process"/>
    <property type="evidence" value="ECO:0007669"/>
    <property type="project" value="UniProtKB-ARBA"/>
</dbReference>
<keyword evidence="4 12" id="KW-0808">Transferase</keyword>
<sequence length="711" mass="72015">MTATPIPVYDPLTDLARDAAPPVAPPDAPDARPERRPAAASRPLSPALQRGSLIALLVATAALYLWNLGASGYANSFYSAAAQAGSQDWKAWFFASLDSGNAITVDKPPASLWVMGLSVRLFGLSSWSILVPQALMGVATVWFVYATVKRTLTRGTLATTLAPSPQLAHWAALAGGAVTALTPAAVLMFRFNNPDALLVLLLTVATYATVRAAENGSRRWLVGAGVAVGFAFLTKMLQAFVILPALVVAYAIAAPVAWKRKLLDLLAAFVAVIVSSAWYVVIFQLTPASERPYMAGSQTNSFLELVFGYNGLGRITGSEVGSVGQRGPSSGTGSLLRLFTTVSGGMVSWLIPAALILAVTAAALLIGRRRSASAGDQSGLTRLPNRLVLGSLVAFTGTLVITGLVFSLMEGIYHDYYTVALAPAIGGTLAIGGAVAWVYRDRLVATLGLAAASVATGVWAYFLTSRAGGVYLVLGIAAAVVGVVAGLALLMADKLPRLIASGTLAIALAAGLAGPLAYSLNTAATPHTGSIVTAGPVSGGMGAPGQAGRQRGGQPPTGQPPAGAPGQPGRAPGGTQANAGPGGAGGAGGMGGLLNGASVSDDLKALLLTDADSYTWVGASVGSQNAASYQLATNKAVMAIGGFNGSDPSPTLAEFKALVAAKKIHYYLGGGGFGGQNGGSQSASEIASWVASTFTAQTVGGTTVYDLTQAG</sequence>
<evidence type="ECO:0000259" key="10">
    <source>
        <dbReference type="Pfam" id="PF13231"/>
    </source>
</evidence>
<evidence type="ECO:0000256" key="2">
    <source>
        <dbReference type="ARBA" id="ARBA00022475"/>
    </source>
</evidence>
<feature type="transmembrane region" description="Helical" evidence="9">
    <location>
        <begin position="47"/>
        <end position="66"/>
    </location>
</feature>
<dbReference type="RefSeq" id="WP_131172556.1">
    <property type="nucleotide sequence ID" value="NZ_FXTL01000013.1"/>
</dbReference>
<keyword evidence="7 9" id="KW-0472">Membrane</keyword>
<evidence type="ECO:0000256" key="5">
    <source>
        <dbReference type="ARBA" id="ARBA00022692"/>
    </source>
</evidence>
<dbReference type="GO" id="GO:0010041">
    <property type="term" value="P:response to iron(III) ion"/>
    <property type="evidence" value="ECO:0007669"/>
    <property type="project" value="TreeGrafter"/>
</dbReference>
<keyword evidence="13" id="KW-1185">Reference proteome</keyword>
<dbReference type="InterPro" id="IPR050297">
    <property type="entry name" value="LipidA_mod_glycosyltrf_83"/>
</dbReference>
<name>A0A4Q9KJ77_PROTD</name>
<dbReference type="InterPro" id="IPR056785">
    <property type="entry name" value="YkcA/B-like_C"/>
</dbReference>
<feature type="transmembrane region" description="Helical" evidence="9">
    <location>
        <begin position="387"/>
        <end position="408"/>
    </location>
</feature>
<evidence type="ECO:0000313" key="12">
    <source>
        <dbReference type="EMBL" id="TBT94476.1"/>
    </source>
</evidence>
<dbReference type="EMBL" id="SDMR01000013">
    <property type="protein sequence ID" value="TBT94476.1"/>
    <property type="molecule type" value="Genomic_DNA"/>
</dbReference>
<feature type="transmembrane region" description="Helical" evidence="9">
    <location>
        <begin position="265"/>
        <end position="285"/>
    </location>
</feature>
<dbReference type="InterPro" id="IPR038731">
    <property type="entry name" value="RgtA/B/C-like"/>
</dbReference>
<feature type="compositionally biased region" description="Low complexity" evidence="8">
    <location>
        <begin position="546"/>
        <end position="556"/>
    </location>
</feature>
<evidence type="ECO:0000256" key="1">
    <source>
        <dbReference type="ARBA" id="ARBA00004651"/>
    </source>
</evidence>
<dbReference type="Pfam" id="PF13231">
    <property type="entry name" value="PMT_2"/>
    <property type="match status" value="1"/>
</dbReference>
<feature type="transmembrane region" description="Helical" evidence="9">
    <location>
        <begin position="420"/>
        <end position="439"/>
    </location>
</feature>
<evidence type="ECO:0000259" key="11">
    <source>
        <dbReference type="Pfam" id="PF24878"/>
    </source>
</evidence>
<feature type="transmembrane region" description="Helical" evidence="9">
    <location>
        <begin position="469"/>
        <end position="491"/>
    </location>
</feature>
<dbReference type="GO" id="GO:0016763">
    <property type="term" value="F:pentosyltransferase activity"/>
    <property type="evidence" value="ECO:0007669"/>
    <property type="project" value="TreeGrafter"/>
</dbReference>
<gene>
    <name evidence="12" type="ORF">ET996_10720</name>
</gene>
<dbReference type="Proteomes" id="UP000291933">
    <property type="component" value="Unassembled WGS sequence"/>
</dbReference>
<keyword evidence="3" id="KW-0328">Glycosyltransferase</keyword>
<evidence type="ECO:0000256" key="3">
    <source>
        <dbReference type="ARBA" id="ARBA00022676"/>
    </source>
</evidence>
<feature type="region of interest" description="Disordered" evidence="8">
    <location>
        <begin position="1"/>
        <end position="43"/>
    </location>
</feature>
<feature type="domain" description="Glycosyltransferase RgtA/B/C/D-like" evidence="10">
    <location>
        <begin position="106"/>
        <end position="277"/>
    </location>
</feature>
<evidence type="ECO:0000256" key="8">
    <source>
        <dbReference type="SAM" id="MobiDB-lite"/>
    </source>
</evidence>
<feature type="region of interest" description="Disordered" evidence="8">
    <location>
        <begin position="534"/>
        <end position="584"/>
    </location>
</feature>
<dbReference type="OrthoDB" id="5241882at2"/>
<feature type="transmembrane region" description="Helical" evidence="9">
    <location>
        <begin position="121"/>
        <end position="147"/>
    </location>
</feature>
<dbReference type="GO" id="GO:0005886">
    <property type="term" value="C:plasma membrane"/>
    <property type="evidence" value="ECO:0007669"/>
    <property type="project" value="UniProtKB-SubCell"/>
</dbReference>